<dbReference type="Proteomes" id="UP000256269">
    <property type="component" value="Unassembled WGS sequence"/>
</dbReference>
<comment type="caution">
    <text evidence="2">The sequence shown here is derived from an EMBL/GenBank/DDBJ whole genome shotgun (WGS) entry which is preliminary data.</text>
</comment>
<sequence>MPAVEIRFAADCGIADVDQPEIESVLSRIPVGSGPGHWPESVRAVEVARRLTGGRSGSEVLDIRVYRADSNQSQRFVAKLGSLAATGDEWQAYHRHFAEEDKALLLKIKAVTTGALGRPTGLAGDREAVVYQHISDFAAEPDGVARTLEDVVTEAFDRADGATAVRAVGKLMRQAVTVLYHGVKADARARMRHLNRQLGTDIVVEVDNITKDGQLRFQYPQPAELLDQRQHPRAILSSACTVAPEPPLIRAGELIWLPLMELRRHADGWLGLADEDVTVEIRTTDGLLIDELVGQRPVELHGRVVRTRATHWWQQLTALLPTLAADQDGIVLDGVRIGHPLRHVDGLLGGTWVSSLVHGDLNPRNIMLVGDLLCLIDYARTATGKPLLSDPAWLEISLLRDVLATRLTRPELVRLQRLLAVASRLPVDTVLARIEPVLATTSPRFALAFRLLWEVRRGAREAYPLNGHTSWRVEYLGALTLGACRTFKWLADEQDPDAVAAAVIAAGVAAEQLKPGAGGPFGRWTPAELAAVTMAFAHEGRPGDEAVLADLVLAVDAMDADTWPAGLAETLNAARAELTRTHCAAAAQALLPGLRRERGPFIPLRARVGQGPEDEALTVVAGLPTATLIGDAGSGKSTVLRELRFQLVATVAGDPDRKDMPTRMPVLVRASDITRDLHDQGDRTVDPGEVLCRLSGFVGLVGVEQILALLAIGGLHLMVDGVDELSITDSSRFLHWLRKLRRRYPRAPLVVCQRTARYRTEVFDFPLVRLGQVELTSATAYVEEALRSRGLSDDGELLGRLTHSPEYRQLRELTRTPLFLWMIVEWYAGAGEMPTAIGDLFAEFTDWYLTERHHPVHERGPKRFDLATKSRVLQAIASNLVSQGNITELPQAEVHQLCADLDDLDAVLAEIVDCEILHRENGRLRFLHQLFQEYFAACALAGEGPDELGRRVLAFDWREPIRILVSAPTTHPDTVDFVLRQAVDTDPRYGAWLLRAAKSVSPEFLASFVDQQAAALRSCATGEYGWHRSARALVELGTQPALAALVAVATDVGAPQLARAEVVDVMVDACHTVPEVETGLRTAVAAALTADTPEPVMISALRATAEARLTANIGVTWELVDPARPWPVVNAAHRTLTELGATLSPAIDERYVEAAARRLDQVERDLLGAVRTDEIDRLQDDRLTVLTAFAGAGRLADLLVRRFGYGLADRPEWPVLLATAATHPAAAGSPAARLITEPATEAARQSWREVYAGDDEPMLVAAAHRLLADGSVATEELLAAVEPASPASRLLVAAALVESAVVVDSAATLVSGVIDRVDESCPELLEPLAALVSALNTAGHPARLALACRASEVLRQRNVRQSMCWPWAHAWCDITVDDTDIADLLRDEQGGIAAECLNITDFLLTACARPAELHVSPIARQQLHALRPASPHGPDASRFVLTVAHAGLVELLPYVESVASSAQNQATLLRHVNSAYGVLDIALASHAVSAIGYLGRVLADSRKADGQDEYRFLRGLDTTDLHPSIRQARLVGLGFLGDWQHILDELTAERVLLDAAENIVAHWLPGPFTPSDQGPADIAEWISGRLARADLDARVRSTLERIKVGLESIAGHYVSAAERGEVR</sequence>
<organism evidence="2 3">
    <name type="scientific">Kutzneria buriramensis</name>
    <dbReference type="NCBI Taxonomy" id="1045776"/>
    <lineage>
        <taxon>Bacteria</taxon>
        <taxon>Bacillati</taxon>
        <taxon>Actinomycetota</taxon>
        <taxon>Actinomycetes</taxon>
        <taxon>Pseudonocardiales</taxon>
        <taxon>Pseudonocardiaceae</taxon>
        <taxon>Kutzneria</taxon>
    </lineage>
</organism>
<gene>
    <name evidence="2" type="ORF">BCF44_12426</name>
</gene>
<protein>
    <recommendedName>
        <fullName evidence="1">Ternary complex associated domain-containing protein</fullName>
    </recommendedName>
</protein>
<dbReference type="Pfam" id="PF19974">
    <property type="entry name" value="TCAD9"/>
    <property type="match status" value="1"/>
</dbReference>
<dbReference type="InterPro" id="IPR027417">
    <property type="entry name" value="P-loop_NTPase"/>
</dbReference>
<accession>A0A3E0GVN1</accession>
<evidence type="ECO:0000313" key="2">
    <source>
        <dbReference type="EMBL" id="REH29599.1"/>
    </source>
</evidence>
<feature type="domain" description="Ternary complex associated" evidence="1">
    <location>
        <begin position="44"/>
        <end position="488"/>
    </location>
</feature>
<dbReference type="InterPro" id="IPR045544">
    <property type="entry name" value="TCAD9"/>
</dbReference>
<evidence type="ECO:0000259" key="1">
    <source>
        <dbReference type="Pfam" id="PF19974"/>
    </source>
</evidence>
<name>A0A3E0GVN1_9PSEU</name>
<proteinExistence type="predicted"/>
<evidence type="ECO:0000313" key="3">
    <source>
        <dbReference type="Proteomes" id="UP000256269"/>
    </source>
</evidence>
<reference evidence="2 3" key="1">
    <citation type="submission" date="2018-08" db="EMBL/GenBank/DDBJ databases">
        <title>Genomic Encyclopedia of Archaeal and Bacterial Type Strains, Phase II (KMG-II): from individual species to whole genera.</title>
        <authorList>
            <person name="Goeker M."/>
        </authorList>
    </citation>
    <scope>NUCLEOTIDE SEQUENCE [LARGE SCALE GENOMIC DNA]</scope>
    <source>
        <strain evidence="2 3">DSM 45791</strain>
    </source>
</reference>
<dbReference type="OrthoDB" id="3585659at2"/>
<keyword evidence="3" id="KW-1185">Reference proteome</keyword>
<dbReference type="RefSeq" id="WP_147328944.1">
    <property type="nucleotide sequence ID" value="NZ_CP144375.1"/>
</dbReference>
<dbReference type="Gene3D" id="3.40.50.300">
    <property type="entry name" value="P-loop containing nucleotide triphosphate hydrolases"/>
    <property type="match status" value="1"/>
</dbReference>
<dbReference type="EMBL" id="QUNO01000024">
    <property type="protein sequence ID" value="REH29599.1"/>
    <property type="molecule type" value="Genomic_DNA"/>
</dbReference>